<dbReference type="OrthoDB" id="8420502at2"/>
<protein>
    <recommendedName>
        <fullName evidence="1">YjiS-like domain-containing protein</fullName>
    </recommendedName>
</protein>
<feature type="domain" description="YjiS-like" evidence="1">
    <location>
        <begin position="36"/>
        <end position="65"/>
    </location>
</feature>
<keyword evidence="3" id="KW-1185">Reference proteome</keyword>
<dbReference type="Pfam" id="PF06568">
    <property type="entry name" value="YjiS-like"/>
    <property type="match status" value="1"/>
</dbReference>
<dbReference type="RefSeq" id="WP_067648528.1">
    <property type="nucleotide sequence ID" value="NZ_KQ961028.1"/>
</dbReference>
<dbReference type="Proteomes" id="UP000070498">
    <property type="component" value="Unassembled WGS sequence"/>
</dbReference>
<proteinExistence type="predicted"/>
<organism evidence="2 3">
    <name type="scientific">Agrobacterium bohemicum</name>
    <dbReference type="NCBI Taxonomy" id="2052828"/>
    <lineage>
        <taxon>Bacteria</taxon>
        <taxon>Pseudomonadati</taxon>
        <taxon>Pseudomonadota</taxon>
        <taxon>Alphaproteobacteria</taxon>
        <taxon>Hyphomicrobiales</taxon>
        <taxon>Rhizobiaceae</taxon>
        <taxon>Rhizobium/Agrobacterium group</taxon>
        <taxon>Agrobacterium</taxon>
    </lineage>
</organism>
<evidence type="ECO:0000313" key="2">
    <source>
        <dbReference type="EMBL" id="KXG84615.1"/>
    </source>
</evidence>
<comment type="caution">
    <text evidence="2">The sequence shown here is derived from an EMBL/GenBank/DDBJ whole genome shotgun (WGS) entry which is preliminary data.</text>
</comment>
<name>A0A135NZK2_9HYPH</name>
<sequence length="93" mass="10313">MRTAERKMELGLIAPRTATFEQVATGVSKGFVTFLRRISNRLAANRLVEMDDHQLADIGLTRRDLKTALDTGIMEDPTTRLARMARVAAAKAL</sequence>
<evidence type="ECO:0000259" key="1">
    <source>
        <dbReference type="Pfam" id="PF06568"/>
    </source>
</evidence>
<dbReference type="EMBL" id="LNUW01000036">
    <property type="protein sequence ID" value="KXG84615.1"/>
    <property type="molecule type" value="Genomic_DNA"/>
</dbReference>
<reference evidence="2 3" key="1">
    <citation type="submission" date="2015-11" db="EMBL/GenBank/DDBJ databases">
        <title>Draft genome sequence of Agrobacterium sp. R89-1.</title>
        <authorList>
            <person name="Zahradnik J."/>
            <person name="Kyslikova E."/>
            <person name="Palyzova A."/>
            <person name="Kyslik P."/>
        </authorList>
    </citation>
    <scope>NUCLEOTIDE SEQUENCE [LARGE SCALE GENOMIC DNA]</scope>
    <source>
        <strain evidence="2 3">R89-1</strain>
    </source>
</reference>
<accession>A0A135NZK2</accession>
<evidence type="ECO:0000313" key="3">
    <source>
        <dbReference type="Proteomes" id="UP000070498"/>
    </source>
</evidence>
<gene>
    <name evidence="2" type="ORF">ATO67_11160</name>
</gene>
<dbReference type="AlphaFoldDB" id="A0A135NZK2"/>
<dbReference type="InterPro" id="IPR009506">
    <property type="entry name" value="YjiS-like"/>
</dbReference>